<evidence type="ECO:0000313" key="5">
    <source>
        <dbReference type="Proteomes" id="UP000280307"/>
    </source>
</evidence>
<dbReference type="SMART" id="SM00490">
    <property type="entry name" value="HELICc"/>
    <property type="match status" value="1"/>
</dbReference>
<protein>
    <recommendedName>
        <fullName evidence="3">Helicase C-terminal domain-containing protein</fullName>
    </recommendedName>
</protein>
<feature type="domain" description="Helicase C-terminal" evidence="3">
    <location>
        <begin position="88"/>
        <end position="178"/>
    </location>
</feature>
<dbReference type="Proteomes" id="UP000280307">
    <property type="component" value="Unassembled WGS sequence"/>
</dbReference>
<dbReference type="EMBL" id="RSAS01000054">
    <property type="protein sequence ID" value="RRR77594.1"/>
    <property type="molecule type" value="Genomic_DNA"/>
</dbReference>
<dbReference type="Gene3D" id="3.40.50.300">
    <property type="entry name" value="P-loop containing nucleotide triphosphate hydrolases"/>
    <property type="match status" value="1"/>
</dbReference>
<evidence type="ECO:0000313" key="4">
    <source>
        <dbReference type="EMBL" id="RRR77594.1"/>
    </source>
</evidence>
<comment type="caution">
    <text evidence="4">The sequence shown here is derived from an EMBL/GenBank/DDBJ whole genome shotgun (WGS) entry which is preliminary data.</text>
</comment>
<organism evidence="4 5">
    <name type="scientific">Candidatus Viridilinea halotolerans</name>
    <dbReference type="NCBI Taxonomy" id="2491704"/>
    <lineage>
        <taxon>Bacteria</taxon>
        <taxon>Bacillati</taxon>
        <taxon>Chloroflexota</taxon>
        <taxon>Chloroflexia</taxon>
        <taxon>Chloroflexales</taxon>
        <taxon>Chloroflexineae</taxon>
        <taxon>Oscillochloridaceae</taxon>
        <taxon>Candidatus Viridilinea</taxon>
    </lineage>
</organism>
<dbReference type="InterPro" id="IPR027417">
    <property type="entry name" value="P-loop_NTPase"/>
</dbReference>
<sequence length="609" mass="67768">MSCVKKPINALRSALRHQYNPRRQPTMFTPSATTMPGVPHHRGILPPDVSATISADDAAEIAALLDQLNADADEDQQAVESNDAIESLSVYGEITDLLVAQGVPRHEIAWIHDAKTASDREALFARMRKGAVRILIGSTLRMGVGVNVQERCYAVHHLTTPWRPCDVKQADGRIWRPGNIFPEVWIFRYIASPSFDGFSWQGIETKGKFEDAYLRGDPKVRKMGDVDEQIISAGEIKAIASGDPRIVQKVRLEHEIEKLEQQRRGFQALQRNTRGLLACQAKDAMNETQRIERLRAAIAQRTEHPYLTLFDVVYDLALEQARGQGKAIRDALMTWATNDVDKTELKRNRSVTADVGSYRGLTVRAVLEVDAQGKVKLPWLFLAPCEGADRLTNSTVFIGEQQKIAERLAAAATDLEREVEQREQELNRIQADVARIQATLATPWEHERTYRLMRLGLRYLNAVLNEDQEKTSEIITEVLALAESEGLDLDSIIKEGAALAEQGPDITKIQVEMPPLPANATPPPLRPQTEANAPTPAEANAPTPPQAAPRGERISLSIYADPLPIARPKLEVASIDLNEFATEAARKKAELAQRKRQQELEQGQMSFIA</sequence>
<evidence type="ECO:0000256" key="1">
    <source>
        <dbReference type="SAM" id="Coils"/>
    </source>
</evidence>
<gene>
    <name evidence="4" type="ORF">EI684_01320</name>
</gene>
<dbReference type="SUPFAM" id="SSF52540">
    <property type="entry name" value="P-loop containing nucleoside triphosphate hydrolases"/>
    <property type="match status" value="1"/>
</dbReference>
<keyword evidence="1" id="KW-0175">Coiled coil</keyword>
<reference evidence="4 5" key="1">
    <citation type="submission" date="2018-12" db="EMBL/GenBank/DDBJ databases">
        <title>Genome Sequence of Candidatus Viridilinea halotolerans isolated from saline sulfide-rich spring.</title>
        <authorList>
            <person name="Grouzdev D.S."/>
            <person name="Burganskaya E.I."/>
            <person name="Krutkina M.S."/>
            <person name="Sukhacheva M.V."/>
            <person name="Gorlenko V.M."/>
        </authorList>
    </citation>
    <scope>NUCLEOTIDE SEQUENCE [LARGE SCALE GENOMIC DNA]</scope>
    <source>
        <strain evidence="4">Chok-6</strain>
    </source>
</reference>
<dbReference type="PANTHER" id="PTHR41313">
    <property type="entry name" value="ADENINE-SPECIFIC METHYLTRANSFERASE"/>
    <property type="match status" value="1"/>
</dbReference>
<feature type="region of interest" description="Disordered" evidence="2">
    <location>
        <begin position="514"/>
        <end position="551"/>
    </location>
</feature>
<feature type="coiled-coil region" evidence="1">
    <location>
        <begin position="398"/>
        <end position="439"/>
    </location>
</feature>
<dbReference type="InterPro" id="IPR052933">
    <property type="entry name" value="DNA_Protect_Modify"/>
</dbReference>
<accession>A0A426UAI0</accession>
<evidence type="ECO:0000259" key="3">
    <source>
        <dbReference type="SMART" id="SM00490"/>
    </source>
</evidence>
<dbReference type="AlphaFoldDB" id="A0A426UAI0"/>
<name>A0A426UAI0_9CHLR</name>
<evidence type="ECO:0000256" key="2">
    <source>
        <dbReference type="SAM" id="MobiDB-lite"/>
    </source>
</evidence>
<dbReference type="InterPro" id="IPR001650">
    <property type="entry name" value="Helicase_C-like"/>
</dbReference>
<proteinExistence type="predicted"/>
<dbReference type="Pfam" id="PF00271">
    <property type="entry name" value="Helicase_C"/>
    <property type="match status" value="1"/>
</dbReference>
<feature type="compositionally biased region" description="Pro residues" evidence="2">
    <location>
        <begin position="514"/>
        <end position="526"/>
    </location>
</feature>
<feature type="compositionally biased region" description="Low complexity" evidence="2">
    <location>
        <begin position="527"/>
        <end position="541"/>
    </location>
</feature>
<dbReference type="PANTHER" id="PTHR41313:SF1">
    <property type="entry name" value="DNA METHYLASE ADENINE-SPECIFIC DOMAIN-CONTAINING PROTEIN"/>
    <property type="match status" value="1"/>
</dbReference>